<organism evidence="4 5">
    <name type="scientific">Oikopleura dioica</name>
    <name type="common">Tunicate</name>
    <dbReference type="NCBI Taxonomy" id="34765"/>
    <lineage>
        <taxon>Eukaryota</taxon>
        <taxon>Metazoa</taxon>
        <taxon>Chordata</taxon>
        <taxon>Tunicata</taxon>
        <taxon>Appendicularia</taxon>
        <taxon>Copelata</taxon>
        <taxon>Oikopleuridae</taxon>
        <taxon>Oikopleura</taxon>
    </lineage>
</organism>
<feature type="compositionally biased region" description="Polar residues" evidence="2">
    <location>
        <begin position="519"/>
        <end position="534"/>
    </location>
</feature>
<keyword evidence="5" id="KW-1185">Reference proteome</keyword>
<feature type="coiled-coil region" evidence="1">
    <location>
        <begin position="332"/>
        <end position="380"/>
    </location>
</feature>
<evidence type="ECO:0000256" key="3">
    <source>
        <dbReference type="SAM" id="Phobius"/>
    </source>
</evidence>
<dbReference type="EMBL" id="OU015568">
    <property type="protein sequence ID" value="CAG5081954.1"/>
    <property type="molecule type" value="Genomic_DNA"/>
</dbReference>
<feature type="region of interest" description="Disordered" evidence="2">
    <location>
        <begin position="518"/>
        <end position="548"/>
    </location>
</feature>
<gene>
    <name evidence="4" type="ORF">OKIOD_LOCUS1559</name>
</gene>
<evidence type="ECO:0000313" key="4">
    <source>
        <dbReference type="EMBL" id="CAG5081954.1"/>
    </source>
</evidence>
<keyword evidence="1" id="KW-0175">Coiled coil</keyword>
<evidence type="ECO:0000256" key="2">
    <source>
        <dbReference type="SAM" id="MobiDB-lite"/>
    </source>
</evidence>
<feature type="transmembrane region" description="Helical" evidence="3">
    <location>
        <begin position="399"/>
        <end position="419"/>
    </location>
</feature>
<name>A0ABN7RRE3_OIKDI</name>
<keyword evidence="3" id="KW-0812">Transmembrane</keyword>
<keyword evidence="3" id="KW-1133">Transmembrane helix</keyword>
<evidence type="ECO:0000313" key="5">
    <source>
        <dbReference type="Proteomes" id="UP001158576"/>
    </source>
</evidence>
<accession>A0ABN7RRE3</accession>
<keyword evidence="3" id="KW-0472">Membrane</keyword>
<evidence type="ECO:0000256" key="1">
    <source>
        <dbReference type="SAM" id="Coils"/>
    </source>
</evidence>
<proteinExistence type="predicted"/>
<protein>
    <submittedName>
        <fullName evidence="4">Oidioi.mRNA.OKI2018_I69.PAR.g10001.t1.cds</fullName>
    </submittedName>
</protein>
<sequence length="555" mass="62525">MSEDEEEGKNDCIPSCCSRNGECSSSRLALIKSPDSILGTWTKNSTLNLLCKNATECEADFITEISTSSIVLFSKITEEFTVLVIYNESTSLLSKILVSKEGRQKTVAEQEISLPSEQSLFLDSDEQWQYEHGVLFKEANSNKFALSSCEKAGSDCAACQALEDPECRFKDGTCSPVDFANSLWGCPLEPIIPRSFYLMKVQISNLTGRVTWLRENGQEIETSFGSDENYGLYIDEEHFEDNKVILKTQKMNYEVDVTEKAFFMQSPTQLQIFDSKDKNMGCEERLSSAFMEKTKVEMALHRNLKTQKETETALSEKIQESQNLFDENSQLKIAIENNARKFEAEKKELEGEIEKFEKELEELRHELKIHNEKMALKTAEYKSYETHQKSLYCGNALEFFSGFIALTLAVFLFTLWKFISFRRKKQKEEKLENGAIITSGNSTNSKKTKNNSNSNMEKIEIRADEDPLIQRSMSPHSPTGFTGGYASLSPIPSKIASARSLARSKTATPTAFEPAVRITSLSQPSMSRISSSGVPASPDEETALLTNSMRRKVLL</sequence>
<reference evidence="4 5" key="1">
    <citation type="submission" date="2021-04" db="EMBL/GenBank/DDBJ databases">
        <authorList>
            <person name="Bliznina A."/>
        </authorList>
    </citation>
    <scope>NUCLEOTIDE SEQUENCE [LARGE SCALE GENOMIC DNA]</scope>
</reference>
<dbReference type="Proteomes" id="UP001158576">
    <property type="component" value="Chromosome PAR"/>
</dbReference>